<dbReference type="PROSITE" id="PS50835">
    <property type="entry name" value="IG_LIKE"/>
    <property type="match status" value="1"/>
</dbReference>
<dbReference type="AlphaFoldDB" id="A0A2G8LB06"/>
<reference evidence="2 3" key="1">
    <citation type="journal article" date="2017" name="PLoS Biol.">
        <title>The sea cucumber genome provides insights into morphological evolution and visceral regeneration.</title>
        <authorList>
            <person name="Zhang X."/>
            <person name="Sun L."/>
            <person name="Yuan J."/>
            <person name="Sun Y."/>
            <person name="Gao Y."/>
            <person name="Zhang L."/>
            <person name="Li S."/>
            <person name="Dai H."/>
            <person name="Hamel J.F."/>
            <person name="Liu C."/>
            <person name="Yu Y."/>
            <person name="Liu S."/>
            <person name="Lin W."/>
            <person name="Guo K."/>
            <person name="Jin S."/>
            <person name="Xu P."/>
            <person name="Storey K.B."/>
            <person name="Huan P."/>
            <person name="Zhang T."/>
            <person name="Zhou Y."/>
            <person name="Zhang J."/>
            <person name="Lin C."/>
            <person name="Li X."/>
            <person name="Xing L."/>
            <person name="Huo D."/>
            <person name="Sun M."/>
            <person name="Wang L."/>
            <person name="Mercier A."/>
            <person name="Li F."/>
            <person name="Yang H."/>
            <person name="Xiang J."/>
        </authorList>
    </citation>
    <scope>NUCLEOTIDE SEQUENCE [LARGE SCALE GENOMIC DNA]</scope>
    <source>
        <strain evidence="2">Shaxun</strain>
        <tissue evidence="2">Muscle</tissue>
    </source>
</reference>
<name>A0A2G8LB06_STIJA</name>
<proteinExistence type="predicted"/>
<keyword evidence="2" id="KW-0808">Transferase</keyword>
<keyword evidence="3" id="KW-1185">Reference proteome</keyword>
<sequence>MTFLGVKPFESENSATHYQCHISETNDIAATADVESFRTVWTRNDANENVDPPAPDWHTSGTYKHWRVTLNNNGNNDAFGVFGCEAALDARMNTSISGIFMRSDADIVPSDELVSLTVNAGDTDVSIGMKSTGSKNVADFRWLKDNVRNSTINGDDSWPISGPVEVDDAGVYECHIQGERSAAKQGLKVLIVRGL</sequence>
<dbReference type="SUPFAM" id="SSF48726">
    <property type="entry name" value="Immunoglobulin"/>
    <property type="match status" value="1"/>
</dbReference>
<dbReference type="GO" id="GO:0016301">
    <property type="term" value="F:kinase activity"/>
    <property type="evidence" value="ECO:0007669"/>
    <property type="project" value="UniProtKB-KW"/>
</dbReference>
<evidence type="ECO:0000259" key="1">
    <source>
        <dbReference type="PROSITE" id="PS50835"/>
    </source>
</evidence>
<feature type="domain" description="Ig-like" evidence="1">
    <location>
        <begin position="109"/>
        <end position="190"/>
    </location>
</feature>
<comment type="caution">
    <text evidence="2">The sequence shown here is derived from an EMBL/GenBank/DDBJ whole genome shotgun (WGS) entry which is preliminary data.</text>
</comment>
<dbReference type="EMBL" id="MRZV01000142">
    <property type="protein sequence ID" value="PIK57437.1"/>
    <property type="molecule type" value="Genomic_DNA"/>
</dbReference>
<dbReference type="Gene3D" id="2.60.40.10">
    <property type="entry name" value="Immunoglobulins"/>
    <property type="match status" value="1"/>
</dbReference>
<dbReference type="InterPro" id="IPR013783">
    <property type="entry name" value="Ig-like_fold"/>
</dbReference>
<keyword evidence="2" id="KW-0418">Kinase</keyword>
<evidence type="ECO:0000313" key="2">
    <source>
        <dbReference type="EMBL" id="PIK57437.1"/>
    </source>
</evidence>
<dbReference type="Proteomes" id="UP000230750">
    <property type="component" value="Unassembled WGS sequence"/>
</dbReference>
<dbReference type="InterPro" id="IPR007110">
    <property type="entry name" value="Ig-like_dom"/>
</dbReference>
<organism evidence="2 3">
    <name type="scientific">Stichopus japonicus</name>
    <name type="common">Sea cucumber</name>
    <dbReference type="NCBI Taxonomy" id="307972"/>
    <lineage>
        <taxon>Eukaryota</taxon>
        <taxon>Metazoa</taxon>
        <taxon>Echinodermata</taxon>
        <taxon>Eleutherozoa</taxon>
        <taxon>Echinozoa</taxon>
        <taxon>Holothuroidea</taxon>
        <taxon>Aspidochirotacea</taxon>
        <taxon>Aspidochirotida</taxon>
        <taxon>Stichopodidae</taxon>
        <taxon>Apostichopus</taxon>
    </lineage>
</organism>
<gene>
    <name evidence="2" type="ORF">BSL78_05651</name>
</gene>
<dbReference type="InterPro" id="IPR036179">
    <property type="entry name" value="Ig-like_dom_sf"/>
</dbReference>
<accession>A0A2G8LB06</accession>
<protein>
    <submittedName>
        <fullName evidence="2">Putative tyrosine-protein kinase</fullName>
    </submittedName>
</protein>
<evidence type="ECO:0000313" key="3">
    <source>
        <dbReference type="Proteomes" id="UP000230750"/>
    </source>
</evidence>
<dbReference type="OrthoDB" id="10458864at2759"/>